<protein>
    <submittedName>
        <fullName evidence="2">Gallate dioxygenase</fullName>
    </submittedName>
</protein>
<dbReference type="EMBL" id="BAAAEN010000045">
    <property type="protein sequence ID" value="GAA0533528.1"/>
    <property type="molecule type" value="Genomic_DNA"/>
</dbReference>
<dbReference type="RefSeq" id="WP_343928802.1">
    <property type="nucleotide sequence ID" value="NZ_BAAAEN010000045.1"/>
</dbReference>
<dbReference type="Gene3D" id="3.40.830.10">
    <property type="entry name" value="LigB-like"/>
    <property type="match status" value="1"/>
</dbReference>
<reference evidence="2 3" key="1">
    <citation type="journal article" date="2019" name="Int. J. Syst. Evol. Microbiol.">
        <title>The Global Catalogue of Microorganisms (GCM) 10K type strain sequencing project: providing services to taxonomists for standard genome sequencing and annotation.</title>
        <authorList>
            <consortium name="The Broad Institute Genomics Platform"/>
            <consortium name="The Broad Institute Genome Sequencing Center for Infectious Disease"/>
            <person name="Wu L."/>
            <person name="Ma J."/>
        </authorList>
    </citation>
    <scope>NUCLEOTIDE SEQUENCE [LARGE SCALE GENOMIC DNA]</scope>
    <source>
        <strain evidence="2 3">JCM 14330</strain>
    </source>
</reference>
<dbReference type="InterPro" id="IPR004183">
    <property type="entry name" value="Xdiol_dOase_suB"/>
</dbReference>
<evidence type="ECO:0000259" key="1">
    <source>
        <dbReference type="Pfam" id="PF02900"/>
    </source>
</evidence>
<evidence type="ECO:0000313" key="2">
    <source>
        <dbReference type="EMBL" id="GAA0533528.1"/>
    </source>
</evidence>
<proteinExistence type="predicted"/>
<name>A0ABN1D3R8_9BURK</name>
<sequence length="276" mass="29704">MARIVSAHAVSHTPVMLNFPDAIPDADRESIFAAFLSVGRAIRNAAPDAIVVVSDDHLHNFFLDNLPAFCIGAAPAYPTPVEHWLNVDRRVLSGHAELGAHLIGEAMQSGFDPALSMDLTLDHGIIAPLLLAGVAGEIPVVPVLVNCVQPPLPTMRRAHQWGRMLGDAIRRFAGVERVSILATGGLSHDIATPRMGLLNEAFDREFLERLVAGDAEALLRHAEEHVHEAGNGAEEIRTWLVADGAAGAPFRPLYYKAVAGWYTGIGLGTWDMDAAR</sequence>
<accession>A0ABN1D3R8</accession>
<dbReference type="CDD" id="cd07359">
    <property type="entry name" value="PCA_45_Doxase_B_like"/>
    <property type="match status" value="1"/>
</dbReference>
<dbReference type="GO" id="GO:0051213">
    <property type="term" value="F:dioxygenase activity"/>
    <property type="evidence" value="ECO:0007669"/>
    <property type="project" value="UniProtKB-KW"/>
</dbReference>
<feature type="domain" description="Extradiol ring-cleavage dioxygenase class III enzyme subunit B" evidence="1">
    <location>
        <begin position="7"/>
        <end position="248"/>
    </location>
</feature>
<keyword evidence="2" id="KW-0560">Oxidoreductase</keyword>
<organism evidence="2 3">
    <name type="scientific">Pigmentiphaga daeguensis</name>
    <dbReference type="NCBI Taxonomy" id="414049"/>
    <lineage>
        <taxon>Bacteria</taxon>
        <taxon>Pseudomonadati</taxon>
        <taxon>Pseudomonadota</taxon>
        <taxon>Betaproteobacteria</taxon>
        <taxon>Burkholderiales</taxon>
        <taxon>Alcaligenaceae</taxon>
        <taxon>Pigmentiphaga</taxon>
    </lineage>
</organism>
<dbReference type="Pfam" id="PF02900">
    <property type="entry name" value="LigB"/>
    <property type="match status" value="1"/>
</dbReference>
<evidence type="ECO:0000313" key="3">
    <source>
        <dbReference type="Proteomes" id="UP001501706"/>
    </source>
</evidence>
<keyword evidence="2" id="KW-0223">Dioxygenase</keyword>
<gene>
    <name evidence="2" type="ORF">GCM10009097_58460</name>
</gene>
<dbReference type="SUPFAM" id="SSF53213">
    <property type="entry name" value="LigB-like"/>
    <property type="match status" value="1"/>
</dbReference>
<keyword evidence="3" id="KW-1185">Reference proteome</keyword>
<comment type="caution">
    <text evidence="2">The sequence shown here is derived from an EMBL/GenBank/DDBJ whole genome shotgun (WGS) entry which is preliminary data.</text>
</comment>
<dbReference type="Proteomes" id="UP001501706">
    <property type="component" value="Unassembled WGS sequence"/>
</dbReference>